<organism evidence="2 3">
    <name type="scientific">Haloarcula argentinensis</name>
    <dbReference type="NCBI Taxonomy" id="43776"/>
    <lineage>
        <taxon>Archaea</taxon>
        <taxon>Methanobacteriati</taxon>
        <taxon>Methanobacteriota</taxon>
        <taxon>Stenosarchaea group</taxon>
        <taxon>Halobacteria</taxon>
        <taxon>Halobacteriales</taxon>
        <taxon>Haloarculaceae</taxon>
        <taxon>Haloarcula</taxon>
    </lineage>
</organism>
<dbReference type="InterPro" id="IPR017850">
    <property type="entry name" value="Alkaline_phosphatase_core_sf"/>
</dbReference>
<reference evidence="2" key="1">
    <citation type="submission" date="2019-12" db="EMBL/GenBank/DDBJ databases">
        <title>Whole genome sequencing of Haloarcula argentinensis strain pws5.</title>
        <authorList>
            <person name="Verma D.K."/>
            <person name="Gopal K."/>
            <person name="Prasad E.S."/>
        </authorList>
    </citation>
    <scope>NUCLEOTIDE SEQUENCE</scope>
    <source>
        <strain evidence="2">Pws5</strain>
    </source>
</reference>
<dbReference type="AlphaFoldDB" id="A0A847UH00"/>
<dbReference type="Gene3D" id="3.40.720.10">
    <property type="entry name" value="Alkaline Phosphatase, subunit A"/>
    <property type="match status" value="1"/>
</dbReference>
<evidence type="ECO:0000256" key="1">
    <source>
        <dbReference type="SAM" id="MobiDB-lite"/>
    </source>
</evidence>
<protein>
    <recommendedName>
        <fullName evidence="4">Sulfatase N-terminal domain-containing protein</fullName>
    </recommendedName>
</protein>
<proteinExistence type="predicted"/>
<evidence type="ECO:0000313" key="3">
    <source>
        <dbReference type="Proteomes" id="UP000641625"/>
    </source>
</evidence>
<dbReference type="RefSeq" id="WP_170096221.1">
    <property type="nucleotide sequence ID" value="NZ_WOWA01000003.1"/>
</dbReference>
<comment type="caution">
    <text evidence="2">The sequence shown here is derived from an EMBL/GenBank/DDBJ whole genome shotgun (WGS) entry which is preliminary data.</text>
</comment>
<name>A0A847UH00_HALAR</name>
<dbReference type="EMBL" id="WOWA01000003">
    <property type="protein sequence ID" value="NLV12629.1"/>
    <property type="molecule type" value="Genomic_DNA"/>
</dbReference>
<dbReference type="Proteomes" id="UP000641625">
    <property type="component" value="Unassembled WGS sequence"/>
</dbReference>
<sequence length="290" mass="33372">MSLLSRIEFGSNVYSREWDVLIVLDTARVDAMTEVAQKFEFIDNVDSIRSLGSTSSEWIAKTFDRKYAEEISNTALISANPHVQHTLFDHEFPEHDKNAFFAYTNWNIVSPEEFELIDQPWKYATDEQYDHVLPRDMTERAVSVYREQEPDRMIVHYMPPHRPHISQALKEGRELTEAERDPFSYLKNGGERETVYSNHVADLEFALETGVRPLLRNIDAETVAITADHGDGFGENWCYAHIAGDPRNQVRRVPWIVTDATDHAELEPTLTPPENTKDSTEDQLEALGYL</sequence>
<gene>
    <name evidence="2" type="ORF">GOC77_04965</name>
</gene>
<accession>A0A847UH00</accession>
<dbReference type="SUPFAM" id="SSF53649">
    <property type="entry name" value="Alkaline phosphatase-like"/>
    <property type="match status" value="1"/>
</dbReference>
<evidence type="ECO:0008006" key="4">
    <source>
        <dbReference type="Google" id="ProtNLM"/>
    </source>
</evidence>
<feature type="region of interest" description="Disordered" evidence="1">
    <location>
        <begin position="263"/>
        <end position="290"/>
    </location>
</feature>
<evidence type="ECO:0000313" key="2">
    <source>
        <dbReference type="EMBL" id="NLV12629.1"/>
    </source>
</evidence>